<reference evidence="1 2" key="1">
    <citation type="submission" date="2013-07" db="EMBL/GenBank/DDBJ databases">
        <title>Genome of Archaeoglobus fulgidus.</title>
        <authorList>
            <person name="Fiebig A."/>
            <person name="Birkeland N.-K."/>
        </authorList>
    </citation>
    <scope>NUCLEOTIDE SEQUENCE [LARGE SCALE GENOMIC DNA]</scope>
    <source>
        <strain evidence="1 2">DSM 8774</strain>
    </source>
</reference>
<dbReference type="Proteomes" id="UP000028501">
    <property type="component" value="Chromosome"/>
</dbReference>
<name>A0A075WGT8_ARCFL</name>
<evidence type="ECO:0000313" key="1">
    <source>
        <dbReference type="EMBL" id="AIG99221.1"/>
    </source>
</evidence>
<dbReference type="EMBL" id="CP006577">
    <property type="protein sequence ID" value="AIG99221.1"/>
    <property type="molecule type" value="Genomic_DNA"/>
</dbReference>
<gene>
    <name evidence="1" type="ORF">AFULGI_00025060</name>
</gene>
<organism evidence="1 2">
    <name type="scientific">Archaeoglobus fulgidus DSM 8774</name>
    <dbReference type="NCBI Taxonomy" id="1344584"/>
    <lineage>
        <taxon>Archaea</taxon>
        <taxon>Methanobacteriati</taxon>
        <taxon>Methanobacteriota</taxon>
        <taxon>Archaeoglobi</taxon>
        <taxon>Archaeoglobales</taxon>
        <taxon>Archaeoglobaceae</taxon>
        <taxon>Archaeoglobus</taxon>
    </lineage>
</organism>
<evidence type="ECO:0000313" key="2">
    <source>
        <dbReference type="Proteomes" id="UP000028501"/>
    </source>
</evidence>
<sequence length="80" mass="9048">MIEIPATRITELPGCFRLDLTCPVCGKPGILFLSKKVKPRDDIKKNLRVYHERGYCLVPKTNIMAAATNYFYLSTGFIVP</sequence>
<protein>
    <submittedName>
        <fullName evidence="1">Uncharacterized protein</fullName>
    </submittedName>
</protein>
<dbReference type="HOGENOM" id="CLU_2581182_0_0_2"/>
<proteinExistence type="predicted"/>
<accession>A0A075WGT8</accession>
<dbReference type="AlphaFoldDB" id="A0A075WGT8"/>
<dbReference type="KEGG" id="afg:AFULGI_00025060"/>